<gene>
    <name evidence="2" type="ORF">CLODIP_2_CD02495</name>
</gene>
<dbReference type="AlphaFoldDB" id="A0A8S1DEC2"/>
<keyword evidence="3" id="KW-1185">Reference proteome</keyword>
<accession>A0A8S1DEC2</accession>
<evidence type="ECO:0000313" key="3">
    <source>
        <dbReference type="Proteomes" id="UP000494165"/>
    </source>
</evidence>
<evidence type="ECO:0000313" key="2">
    <source>
        <dbReference type="EMBL" id="CAB3380810.1"/>
    </source>
</evidence>
<reference evidence="2 3" key="1">
    <citation type="submission" date="2020-04" db="EMBL/GenBank/DDBJ databases">
        <authorList>
            <person name="Alioto T."/>
            <person name="Alioto T."/>
            <person name="Gomez Garrido J."/>
        </authorList>
    </citation>
    <scope>NUCLEOTIDE SEQUENCE [LARGE SCALE GENOMIC DNA]</scope>
</reference>
<dbReference type="EMBL" id="CADEPI010000217">
    <property type="protein sequence ID" value="CAB3380810.1"/>
    <property type="molecule type" value="Genomic_DNA"/>
</dbReference>
<dbReference type="Proteomes" id="UP000494165">
    <property type="component" value="Unassembled WGS sequence"/>
</dbReference>
<name>A0A8S1DEC2_9INSE</name>
<sequence length="72" mass="8213">MEDRRSARGQKHSRDGRPGSCSFQRPPWETSKGPRNHAWLLVAANFSVTTQQQKRLHSLTTRYPPSVLKIAV</sequence>
<comment type="caution">
    <text evidence="2">The sequence shown here is derived from an EMBL/GenBank/DDBJ whole genome shotgun (WGS) entry which is preliminary data.</text>
</comment>
<feature type="compositionally biased region" description="Basic and acidic residues" evidence="1">
    <location>
        <begin position="1"/>
        <end position="17"/>
    </location>
</feature>
<protein>
    <submittedName>
        <fullName evidence="2">Uncharacterized protein</fullName>
    </submittedName>
</protein>
<feature type="region of interest" description="Disordered" evidence="1">
    <location>
        <begin position="1"/>
        <end position="32"/>
    </location>
</feature>
<evidence type="ECO:0000256" key="1">
    <source>
        <dbReference type="SAM" id="MobiDB-lite"/>
    </source>
</evidence>
<proteinExistence type="predicted"/>
<organism evidence="2 3">
    <name type="scientific">Cloeon dipterum</name>
    <dbReference type="NCBI Taxonomy" id="197152"/>
    <lineage>
        <taxon>Eukaryota</taxon>
        <taxon>Metazoa</taxon>
        <taxon>Ecdysozoa</taxon>
        <taxon>Arthropoda</taxon>
        <taxon>Hexapoda</taxon>
        <taxon>Insecta</taxon>
        <taxon>Pterygota</taxon>
        <taxon>Palaeoptera</taxon>
        <taxon>Ephemeroptera</taxon>
        <taxon>Pisciforma</taxon>
        <taxon>Baetidae</taxon>
        <taxon>Cloeon</taxon>
    </lineage>
</organism>